<organism evidence="2 3">
    <name type="scientific">Phocaeicola plebeius (strain DSM 17135 / JCM 12973 / CCUG 54634 / M2)</name>
    <name type="common">Bacteroides plebeius</name>
    <dbReference type="NCBI Taxonomy" id="484018"/>
    <lineage>
        <taxon>Bacteria</taxon>
        <taxon>Pseudomonadati</taxon>
        <taxon>Bacteroidota</taxon>
        <taxon>Bacteroidia</taxon>
        <taxon>Bacteroidales</taxon>
        <taxon>Bacteroidaceae</taxon>
        <taxon>Phocaeicola</taxon>
    </lineage>
</organism>
<name>B5CZ42_PHOPM</name>
<feature type="transmembrane region" description="Helical" evidence="1">
    <location>
        <begin position="7"/>
        <end position="32"/>
    </location>
</feature>
<keyword evidence="1" id="KW-0472">Membrane</keyword>
<sequence>MHEKIHCFCLFVINVIKMYLFCFILKLFYLLYKESERCS</sequence>
<evidence type="ECO:0000313" key="2">
    <source>
        <dbReference type="EMBL" id="EDY95723.1"/>
    </source>
</evidence>
<gene>
    <name evidence="2" type="ORF">BACPLE_01999</name>
</gene>
<keyword evidence="1" id="KW-0812">Transmembrane</keyword>
<evidence type="ECO:0000313" key="3">
    <source>
        <dbReference type="Proteomes" id="UP000003452"/>
    </source>
</evidence>
<accession>B5CZ42</accession>
<keyword evidence="1" id="KW-1133">Transmembrane helix</keyword>
<dbReference type="Proteomes" id="UP000003452">
    <property type="component" value="Unassembled WGS sequence"/>
</dbReference>
<comment type="caution">
    <text evidence="2">The sequence shown here is derived from an EMBL/GenBank/DDBJ whole genome shotgun (WGS) entry which is preliminary data.</text>
</comment>
<dbReference type="EMBL" id="ABQC02000019">
    <property type="protein sequence ID" value="EDY95723.1"/>
    <property type="molecule type" value="Genomic_DNA"/>
</dbReference>
<evidence type="ECO:0000256" key="1">
    <source>
        <dbReference type="SAM" id="Phobius"/>
    </source>
</evidence>
<dbReference type="AlphaFoldDB" id="B5CZ42"/>
<reference evidence="2 3" key="2">
    <citation type="submission" date="2008-08" db="EMBL/GenBank/DDBJ databases">
        <authorList>
            <person name="Fulton L."/>
            <person name="Clifton S."/>
            <person name="Fulton B."/>
            <person name="Xu J."/>
            <person name="Minx P."/>
            <person name="Pepin K.H."/>
            <person name="Johnson M."/>
            <person name="Thiruvilangam P."/>
            <person name="Bhonagiri V."/>
            <person name="Nash W.E."/>
            <person name="Mardis E.R."/>
            <person name="Wilson R.K."/>
        </authorList>
    </citation>
    <scope>NUCLEOTIDE SEQUENCE [LARGE SCALE GENOMIC DNA]</scope>
    <source>
        <strain evidence="3">DSM 17135 / JCM 12973 / M2</strain>
    </source>
</reference>
<reference evidence="2 3" key="1">
    <citation type="submission" date="2008-08" db="EMBL/GenBank/DDBJ databases">
        <title>Draft genome sequence of Bacteroides plebeius (DSM 17135).</title>
        <authorList>
            <person name="Sudarsanam P."/>
            <person name="Ley R."/>
            <person name="Guruge J."/>
            <person name="Turnbaugh P.J."/>
            <person name="Mahowald M."/>
            <person name="Liep D."/>
            <person name="Gordon J."/>
        </authorList>
    </citation>
    <scope>NUCLEOTIDE SEQUENCE [LARGE SCALE GENOMIC DNA]</scope>
    <source>
        <strain evidence="3">DSM 17135 / JCM 12973 / M2</strain>
    </source>
</reference>
<proteinExistence type="predicted"/>
<protein>
    <submittedName>
        <fullName evidence="2">Uncharacterized protein</fullName>
    </submittedName>
</protein>
<dbReference type="HOGENOM" id="CLU_3304948_0_0_10"/>